<gene>
    <name evidence="14" type="ORF">SAMN02745121_03719</name>
</gene>
<feature type="compositionally biased region" description="Low complexity" evidence="12">
    <location>
        <begin position="28"/>
        <end position="40"/>
    </location>
</feature>
<accession>A0A1I1ZAC3</accession>
<proteinExistence type="inferred from homology"/>
<dbReference type="Pfam" id="PF01019">
    <property type="entry name" value="G_glu_transpept"/>
    <property type="match status" value="1"/>
</dbReference>
<dbReference type="GO" id="GO:0006751">
    <property type="term" value="P:glutathione catabolic process"/>
    <property type="evidence" value="ECO:0007669"/>
    <property type="project" value="UniProtKB-UniRule"/>
</dbReference>
<evidence type="ECO:0000313" key="14">
    <source>
        <dbReference type="EMBL" id="SFE28711.1"/>
    </source>
</evidence>
<feature type="binding site" evidence="10">
    <location>
        <position position="457"/>
    </location>
    <ligand>
        <name>L-glutamate</name>
        <dbReference type="ChEBI" id="CHEBI:29985"/>
    </ligand>
</feature>
<dbReference type="Gene3D" id="1.10.246.130">
    <property type="match status" value="1"/>
</dbReference>
<evidence type="ECO:0000256" key="3">
    <source>
        <dbReference type="ARBA" id="ARBA00009381"/>
    </source>
</evidence>
<evidence type="ECO:0000256" key="6">
    <source>
        <dbReference type="ARBA" id="ARBA00023145"/>
    </source>
</evidence>
<feature type="signal peptide" evidence="13">
    <location>
        <begin position="1"/>
        <end position="30"/>
    </location>
</feature>
<dbReference type="EC" id="2.3.2.2" evidence="11"/>
<dbReference type="STRING" id="54.SAMN02745121_03719"/>
<feature type="binding site" evidence="10">
    <location>
        <begin position="433"/>
        <end position="435"/>
    </location>
    <ligand>
        <name>L-glutamate</name>
        <dbReference type="ChEBI" id="CHEBI:29985"/>
    </ligand>
</feature>
<comment type="catalytic activity">
    <reaction evidence="1 11">
        <text>an S-substituted glutathione + H2O = an S-substituted L-cysteinylglycine + L-glutamate</text>
        <dbReference type="Rhea" id="RHEA:59468"/>
        <dbReference type="ChEBI" id="CHEBI:15377"/>
        <dbReference type="ChEBI" id="CHEBI:29985"/>
        <dbReference type="ChEBI" id="CHEBI:90779"/>
        <dbReference type="ChEBI" id="CHEBI:143103"/>
        <dbReference type="EC" id="3.4.19.13"/>
    </reaction>
</comment>
<evidence type="ECO:0000256" key="5">
    <source>
        <dbReference type="ARBA" id="ARBA00022801"/>
    </source>
</evidence>
<keyword evidence="5 11" id="KW-0378">Hydrolase</keyword>
<dbReference type="GO" id="GO:0103068">
    <property type="term" value="F:leukotriene C4 gamma-glutamyl transferase activity"/>
    <property type="evidence" value="ECO:0007669"/>
    <property type="project" value="UniProtKB-EC"/>
</dbReference>
<feature type="chain" id="PRO_5011469691" description="Glutathione hydrolase proenzyme" evidence="13">
    <location>
        <begin position="31"/>
        <end position="605"/>
    </location>
</feature>
<name>A0A1I1ZAC3_9BACT</name>
<evidence type="ECO:0000256" key="4">
    <source>
        <dbReference type="ARBA" id="ARBA00022679"/>
    </source>
</evidence>
<keyword evidence="11" id="KW-0317">Glutathione biosynthesis</keyword>
<comment type="catalytic activity">
    <reaction evidence="8 11">
        <text>an N-terminal (5-L-glutamyl)-[peptide] + an alpha-amino acid = 5-L-glutamyl amino acid + an N-terminal L-alpha-aminoacyl-[peptide]</text>
        <dbReference type="Rhea" id="RHEA:23904"/>
        <dbReference type="Rhea" id="RHEA-COMP:9780"/>
        <dbReference type="Rhea" id="RHEA-COMP:9795"/>
        <dbReference type="ChEBI" id="CHEBI:77644"/>
        <dbReference type="ChEBI" id="CHEBI:78597"/>
        <dbReference type="ChEBI" id="CHEBI:78599"/>
        <dbReference type="ChEBI" id="CHEBI:78608"/>
        <dbReference type="EC" id="2.3.2.2"/>
    </reaction>
</comment>
<dbReference type="InterPro" id="IPR051792">
    <property type="entry name" value="GGT_bact"/>
</dbReference>
<dbReference type="Proteomes" id="UP000199400">
    <property type="component" value="Unassembled WGS sequence"/>
</dbReference>
<dbReference type="GO" id="GO:0006750">
    <property type="term" value="P:glutathione biosynthetic process"/>
    <property type="evidence" value="ECO:0007669"/>
    <property type="project" value="UniProtKB-KW"/>
</dbReference>
<dbReference type="InterPro" id="IPR043138">
    <property type="entry name" value="GGT_lsub"/>
</dbReference>
<dbReference type="OrthoDB" id="5297205at2"/>
<evidence type="ECO:0000256" key="12">
    <source>
        <dbReference type="SAM" id="MobiDB-lite"/>
    </source>
</evidence>
<dbReference type="PRINTS" id="PR01210">
    <property type="entry name" value="GGTRANSPTASE"/>
</dbReference>
<evidence type="ECO:0000313" key="15">
    <source>
        <dbReference type="Proteomes" id="UP000199400"/>
    </source>
</evidence>
<evidence type="ECO:0000256" key="1">
    <source>
        <dbReference type="ARBA" id="ARBA00001049"/>
    </source>
</evidence>
<dbReference type="AlphaFoldDB" id="A0A1I1ZAC3"/>
<dbReference type="PROSITE" id="PS00462">
    <property type="entry name" value="G_GLU_TRANSPEPTIDASE"/>
    <property type="match status" value="1"/>
</dbReference>
<comment type="PTM">
    <text evidence="11">Cleaved by autocatalysis into a large and a small subunit.</text>
</comment>
<dbReference type="SUPFAM" id="SSF56235">
    <property type="entry name" value="N-terminal nucleophile aminohydrolases (Ntn hydrolases)"/>
    <property type="match status" value="1"/>
</dbReference>
<evidence type="ECO:0000256" key="11">
    <source>
        <dbReference type="RuleBase" id="RU368036"/>
    </source>
</evidence>
<evidence type="ECO:0000256" key="10">
    <source>
        <dbReference type="PIRSR" id="PIRSR600101-2"/>
    </source>
</evidence>
<dbReference type="PANTHER" id="PTHR43199">
    <property type="entry name" value="GLUTATHIONE HYDROLASE"/>
    <property type="match status" value="1"/>
</dbReference>
<dbReference type="InterPro" id="IPR055262">
    <property type="entry name" value="GGT_CS"/>
</dbReference>
<dbReference type="EMBL" id="FOMX01000011">
    <property type="protein sequence ID" value="SFE28711.1"/>
    <property type="molecule type" value="Genomic_DNA"/>
</dbReference>
<evidence type="ECO:0000256" key="2">
    <source>
        <dbReference type="ARBA" id="ARBA00001089"/>
    </source>
</evidence>
<dbReference type="PROSITE" id="PS51257">
    <property type="entry name" value="PROKAR_LIPOPROTEIN"/>
    <property type="match status" value="1"/>
</dbReference>
<sequence length="605" mass="63653">MLAPPKSSAPLALTFWLVVGALACRPAAPAATPAPGPSTAVDAQESPAQGPASGRSLPAKDPSDPATAVGIHGAVTSAERHASEVGVAILKKGGNAVDAAVAVGLALAVTHPSAGNLGGGGFMVIRMADGRTAAIDYREVAPAAATPTMFLDAKGNPTRESVEGPKAAGIPGTVAGLALAHEQFGTLPWRDLVLPAVALAREGHELDSFHAEDLTTGSERMLKLGFKEAAAIYRRPTGEPFVTGDVWKQPDLARTLETIADQGPRAFYEGPLADTLAREVKALGGIWTAEDLKSYRAIAREPITFKYRDHEVITMPPPSGGGVVLRQLLAAREILKIYEKPWLSVDELHLYVESARRTYADRNFLLGDPAFVKIPLQQLTDPTYLQARLADIDLNKATPSSRIAAGIGTKTSTQTTHYSVVDVLGNAVANTYTLNTGFGAKVVVPGTGVLLNNEMDDFSVKPGSPNTFGLVQGEQNKVEPGKRMLSSMSPTILVKDGKLRAVVGTPGGSTISTTVTQIVRALIDYGATIDQAVKAPRVHHQWMPDRIVTEPTLDPATVEGLKAKGHTMAEWPSIGHANSIEVDPKTQGYRAVADVARDGGAAVAY</sequence>
<organism evidence="14 15">
    <name type="scientific">Nannocystis exedens</name>
    <dbReference type="NCBI Taxonomy" id="54"/>
    <lineage>
        <taxon>Bacteria</taxon>
        <taxon>Pseudomonadati</taxon>
        <taxon>Myxococcota</taxon>
        <taxon>Polyangia</taxon>
        <taxon>Nannocystales</taxon>
        <taxon>Nannocystaceae</taxon>
        <taxon>Nannocystis</taxon>
    </lineage>
</organism>
<comment type="pathway">
    <text evidence="11">Sulfur metabolism; glutathione metabolism.</text>
</comment>
<evidence type="ECO:0000256" key="9">
    <source>
        <dbReference type="PIRSR" id="PIRSR600101-1"/>
    </source>
</evidence>
<comment type="subunit">
    <text evidence="11">This enzyme consists of two polypeptide chains, which are synthesized in precursor form from a single polypeptide.</text>
</comment>
<keyword evidence="13" id="KW-0732">Signal</keyword>
<dbReference type="NCBIfam" id="TIGR00066">
    <property type="entry name" value="g_glut_trans"/>
    <property type="match status" value="1"/>
</dbReference>
<feature type="binding site" evidence="10">
    <location>
        <begin position="486"/>
        <end position="487"/>
    </location>
    <ligand>
        <name>L-glutamate</name>
        <dbReference type="ChEBI" id="CHEBI:29985"/>
    </ligand>
</feature>
<dbReference type="InterPro" id="IPR029055">
    <property type="entry name" value="Ntn_hydrolases_N"/>
</dbReference>
<keyword evidence="6 11" id="KW-0865">Zymogen</keyword>
<feature type="region of interest" description="Disordered" evidence="12">
    <location>
        <begin position="28"/>
        <end position="69"/>
    </location>
</feature>
<comment type="catalytic activity">
    <reaction evidence="2 11">
        <text>glutathione + H2O = L-cysteinylglycine + L-glutamate</text>
        <dbReference type="Rhea" id="RHEA:28807"/>
        <dbReference type="ChEBI" id="CHEBI:15377"/>
        <dbReference type="ChEBI" id="CHEBI:29985"/>
        <dbReference type="ChEBI" id="CHEBI:57925"/>
        <dbReference type="ChEBI" id="CHEBI:61694"/>
        <dbReference type="EC" id="3.4.19.13"/>
    </reaction>
</comment>
<evidence type="ECO:0000256" key="8">
    <source>
        <dbReference type="ARBA" id="ARBA00047417"/>
    </source>
</evidence>
<dbReference type="InterPro" id="IPR000101">
    <property type="entry name" value="GGT_peptidase"/>
</dbReference>
<feature type="binding site" evidence="10">
    <location>
        <position position="138"/>
    </location>
    <ligand>
        <name>L-glutamate</name>
        <dbReference type="ChEBI" id="CHEBI:29985"/>
    </ligand>
</feature>
<dbReference type="InterPro" id="IPR043137">
    <property type="entry name" value="GGT_ssub_C"/>
</dbReference>
<keyword evidence="7 11" id="KW-0012">Acyltransferase</keyword>
<evidence type="ECO:0000256" key="7">
    <source>
        <dbReference type="ARBA" id="ARBA00023315"/>
    </source>
</evidence>
<feature type="active site" description="Nucleophile" evidence="9">
    <location>
        <position position="415"/>
    </location>
</feature>
<protein>
    <recommendedName>
        <fullName evidence="11">Glutathione hydrolase proenzyme</fullName>
        <ecNumber evidence="11">2.3.2.2</ecNumber>
        <ecNumber evidence="11">3.4.19.13</ecNumber>
    </recommendedName>
    <component>
        <recommendedName>
            <fullName evidence="11">Glutathione hydrolase large chain</fullName>
        </recommendedName>
    </component>
    <component>
        <recommendedName>
            <fullName evidence="11">Glutathione hydrolase small chain</fullName>
        </recommendedName>
    </component>
</protein>
<reference evidence="15" key="1">
    <citation type="submission" date="2016-10" db="EMBL/GenBank/DDBJ databases">
        <authorList>
            <person name="Varghese N."/>
            <person name="Submissions S."/>
        </authorList>
    </citation>
    <scope>NUCLEOTIDE SEQUENCE [LARGE SCALE GENOMIC DNA]</scope>
    <source>
        <strain evidence="15">ATCC 25963</strain>
    </source>
</reference>
<comment type="similarity">
    <text evidence="3 11">Belongs to the gamma-glutamyltransferase family.</text>
</comment>
<keyword evidence="4 11" id="KW-0808">Transferase</keyword>
<dbReference type="EC" id="3.4.19.13" evidence="11"/>
<dbReference type="PANTHER" id="PTHR43199:SF1">
    <property type="entry name" value="GLUTATHIONE HYDROLASE PROENZYME"/>
    <property type="match status" value="1"/>
</dbReference>
<keyword evidence="15" id="KW-1185">Reference proteome</keyword>
<dbReference type="GO" id="GO:0036374">
    <property type="term" value="F:glutathione hydrolase activity"/>
    <property type="evidence" value="ECO:0007669"/>
    <property type="project" value="UniProtKB-UniRule"/>
</dbReference>
<dbReference type="Gene3D" id="3.60.20.40">
    <property type="match status" value="1"/>
</dbReference>
<evidence type="ECO:0000256" key="13">
    <source>
        <dbReference type="SAM" id="SignalP"/>
    </source>
</evidence>
<feature type="binding site" evidence="10">
    <location>
        <position position="508"/>
    </location>
    <ligand>
        <name>L-glutamate</name>
        <dbReference type="ChEBI" id="CHEBI:29985"/>
    </ligand>
</feature>
<dbReference type="UniPathway" id="UPA00204"/>